<gene>
    <name evidence="2" type="ORF">QO018_003167</name>
</gene>
<organism evidence="2 3">
    <name type="scientific">Azospirillum picis</name>
    <dbReference type="NCBI Taxonomy" id="488438"/>
    <lineage>
        <taxon>Bacteria</taxon>
        <taxon>Pseudomonadati</taxon>
        <taxon>Pseudomonadota</taxon>
        <taxon>Alphaproteobacteria</taxon>
        <taxon>Rhodospirillales</taxon>
        <taxon>Azospirillaceae</taxon>
        <taxon>Azospirillum</taxon>
    </lineage>
</organism>
<dbReference type="RefSeq" id="WP_209984598.1">
    <property type="nucleotide sequence ID" value="NZ_JAGINO010000014.1"/>
</dbReference>
<name>A0ABU0MLE5_9PROT</name>
<keyword evidence="3" id="KW-1185">Reference proteome</keyword>
<feature type="signal peptide" evidence="1">
    <location>
        <begin position="1"/>
        <end position="26"/>
    </location>
</feature>
<evidence type="ECO:0000256" key="1">
    <source>
        <dbReference type="SAM" id="SignalP"/>
    </source>
</evidence>
<dbReference type="Proteomes" id="UP001244552">
    <property type="component" value="Unassembled WGS sequence"/>
</dbReference>
<feature type="chain" id="PRO_5046156734" description="Lipoprotein" evidence="1">
    <location>
        <begin position="27"/>
        <end position="125"/>
    </location>
</feature>
<reference evidence="2 3" key="1">
    <citation type="submission" date="2023-07" db="EMBL/GenBank/DDBJ databases">
        <title>Genomic Encyclopedia of Type Strains, Phase IV (KMG-IV): sequencing the most valuable type-strain genomes for metagenomic binning, comparative biology and taxonomic classification.</title>
        <authorList>
            <person name="Goeker M."/>
        </authorList>
    </citation>
    <scope>NUCLEOTIDE SEQUENCE [LARGE SCALE GENOMIC DNA]</scope>
    <source>
        <strain evidence="2 3">DSM 19922</strain>
    </source>
</reference>
<comment type="caution">
    <text evidence="2">The sequence shown here is derived from an EMBL/GenBank/DDBJ whole genome shotgun (WGS) entry which is preliminary data.</text>
</comment>
<sequence>MMIRKLTTCGAATGIGLMLLAGCAGLEPPPTANPDPAVLGALERTSANECNPSVASVLTGAKVPAGSIRGVSYGLYRDINTGRIVRYDAWVGLTDQPGSLVVTVDDFCRPIQIYARGGAALPSAR</sequence>
<evidence type="ECO:0000313" key="2">
    <source>
        <dbReference type="EMBL" id="MDQ0534294.1"/>
    </source>
</evidence>
<evidence type="ECO:0008006" key="4">
    <source>
        <dbReference type="Google" id="ProtNLM"/>
    </source>
</evidence>
<dbReference type="PROSITE" id="PS51257">
    <property type="entry name" value="PROKAR_LIPOPROTEIN"/>
    <property type="match status" value="1"/>
</dbReference>
<accession>A0ABU0MLE5</accession>
<evidence type="ECO:0000313" key="3">
    <source>
        <dbReference type="Proteomes" id="UP001244552"/>
    </source>
</evidence>
<dbReference type="EMBL" id="JAUSVU010000011">
    <property type="protein sequence ID" value="MDQ0534294.1"/>
    <property type="molecule type" value="Genomic_DNA"/>
</dbReference>
<protein>
    <recommendedName>
        <fullName evidence="4">Lipoprotein</fullName>
    </recommendedName>
</protein>
<proteinExistence type="predicted"/>
<keyword evidence="1" id="KW-0732">Signal</keyword>